<dbReference type="SUPFAM" id="SSF100950">
    <property type="entry name" value="NagB/RpiA/CoA transferase-like"/>
    <property type="match status" value="1"/>
</dbReference>
<proteinExistence type="predicted"/>
<gene>
    <name evidence="1" type="ORF">OSB1V03_LOCUS7136</name>
</gene>
<dbReference type="Gene3D" id="3.40.50.10420">
    <property type="entry name" value="NagB/RpiA/CoA transferase-like"/>
    <property type="match status" value="1"/>
</dbReference>
<dbReference type="GO" id="GO:0005737">
    <property type="term" value="C:cytoplasm"/>
    <property type="evidence" value="ECO:0007669"/>
    <property type="project" value="TreeGrafter"/>
</dbReference>
<organism evidence="1">
    <name type="scientific">Medioppia subpectinata</name>
    <dbReference type="NCBI Taxonomy" id="1979941"/>
    <lineage>
        <taxon>Eukaryota</taxon>
        <taxon>Metazoa</taxon>
        <taxon>Ecdysozoa</taxon>
        <taxon>Arthropoda</taxon>
        <taxon>Chelicerata</taxon>
        <taxon>Arachnida</taxon>
        <taxon>Acari</taxon>
        <taxon>Acariformes</taxon>
        <taxon>Sarcoptiformes</taxon>
        <taxon>Oribatida</taxon>
        <taxon>Brachypylina</taxon>
        <taxon>Oppioidea</taxon>
        <taxon>Oppiidae</taxon>
        <taxon>Medioppia</taxon>
    </lineage>
</organism>
<dbReference type="EMBL" id="OC858652">
    <property type="protein sequence ID" value="CAD7626705.1"/>
    <property type="molecule type" value="Genomic_DNA"/>
</dbReference>
<dbReference type="InterPro" id="IPR024185">
    <property type="entry name" value="FTHF_cligase-like_sf"/>
</dbReference>
<protein>
    <submittedName>
        <fullName evidence="1">Uncharacterized protein</fullName>
    </submittedName>
</protein>
<dbReference type="PANTHER" id="PTHR13017:SF0">
    <property type="entry name" value="METHENYLTETRAHYDROFOLATE SYNTHASE DOMAIN-CONTAINING PROTEIN"/>
    <property type="match status" value="1"/>
</dbReference>
<dbReference type="InterPro" id="IPR037171">
    <property type="entry name" value="NagB/RpiA_transferase-like"/>
</dbReference>
<evidence type="ECO:0000313" key="2">
    <source>
        <dbReference type="Proteomes" id="UP000759131"/>
    </source>
</evidence>
<sequence>MLVSTGAVDPLTTLVMTTVHDCQLYDSLPTDMFGEHDLTVDVIATPTQLIRCEPRLPKPKGIIWSLLTSEQLEKIPILNTFRDMDQKNGKNVVLKDYFK</sequence>
<dbReference type="EMBL" id="CAJPIZ010004077">
    <property type="protein sequence ID" value="CAG2107135.1"/>
    <property type="molecule type" value="Genomic_DNA"/>
</dbReference>
<name>A0A7R9PZN2_9ACAR</name>
<accession>A0A7R9PZN2</accession>
<dbReference type="Proteomes" id="UP000759131">
    <property type="component" value="Unassembled WGS sequence"/>
</dbReference>
<dbReference type="InterPro" id="IPR002698">
    <property type="entry name" value="FTHF_cligase"/>
</dbReference>
<dbReference type="PANTHER" id="PTHR13017">
    <property type="entry name" value="5-FORMYLTETRAHYDROFOLATE CYCLO-LIGASE-RELATED"/>
    <property type="match status" value="1"/>
</dbReference>
<keyword evidence="2" id="KW-1185">Reference proteome</keyword>
<evidence type="ECO:0000313" key="1">
    <source>
        <dbReference type="EMBL" id="CAD7626705.1"/>
    </source>
</evidence>
<reference evidence="1" key="1">
    <citation type="submission" date="2020-11" db="EMBL/GenBank/DDBJ databases">
        <authorList>
            <person name="Tran Van P."/>
        </authorList>
    </citation>
    <scope>NUCLEOTIDE SEQUENCE</scope>
</reference>
<dbReference type="AlphaFoldDB" id="A0A7R9PZN2"/>